<dbReference type="SUPFAM" id="SSF52129">
    <property type="entry name" value="Caspase-like"/>
    <property type="match status" value="1"/>
</dbReference>
<dbReference type="InterPro" id="IPR029030">
    <property type="entry name" value="Caspase-like_dom_sf"/>
</dbReference>
<evidence type="ECO:0000256" key="1">
    <source>
        <dbReference type="SAM" id="SignalP"/>
    </source>
</evidence>
<dbReference type="Pfam" id="PF01364">
    <property type="entry name" value="Peptidase_C25"/>
    <property type="match status" value="1"/>
</dbReference>
<dbReference type="NCBIfam" id="TIGR04183">
    <property type="entry name" value="Por_Secre_tail"/>
    <property type="match status" value="1"/>
</dbReference>
<dbReference type="OrthoDB" id="9757650at2"/>
<dbReference type="CDD" id="cd02258">
    <property type="entry name" value="Peptidase_C25_N"/>
    <property type="match status" value="1"/>
</dbReference>
<evidence type="ECO:0000313" key="3">
    <source>
        <dbReference type="EMBL" id="AWV99207.1"/>
    </source>
</evidence>
<dbReference type="GO" id="GO:0006508">
    <property type="term" value="P:proteolysis"/>
    <property type="evidence" value="ECO:0007669"/>
    <property type="project" value="InterPro"/>
</dbReference>
<dbReference type="EMBL" id="CP029480">
    <property type="protein sequence ID" value="AWV99207.1"/>
    <property type="molecule type" value="Genomic_DNA"/>
</dbReference>
<dbReference type="KEGG" id="als:DJ013_13945"/>
<dbReference type="InterPro" id="IPR001769">
    <property type="entry name" value="Gingipain"/>
</dbReference>
<keyword evidence="4" id="KW-1185">Reference proteome</keyword>
<gene>
    <name evidence="3" type="ORF">DJ013_13945</name>
</gene>
<protein>
    <recommendedName>
        <fullName evidence="2">Gingipain domain-containing protein</fullName>
    </recommendedName>
</protein>
<dbReference type="Gene3D" id="3.40.50.1460">
    <property type="match status" value="1"/>
</dbReference>
<feature type="chain" id="PRO_5016306286" description="Gingipain domain-containing protein" evidence="1">
    <location>
        <begin position="18"/>
        <end position="1062"/>
    </location>
</feature>
<dbReference type="Proteomes" id="UP000249873">
    <property type="component" value="Chromosome"/>
</dbReference>
<name>A0A2Z4GDL4_9BACT</name>
<feature type="domain" description="Gingipain" evidence="2">
    <location>
        <begin position="371"/>
        <end position="722"/>
    </location>
</feature>
<organism evidence="3 4">
    <name type="scientific">Arcticibacterium luteifluviistationis</name>
    <dbReference type="NCBI Taxonomy" id="1784714"/>
    <lineage>
        <taxon>Bacteria</taxon>
        <taxon>Pseudomonadati</taxon>
        <taxon>Bacteroidota</taxon>
        <taxon>Cytophagia</taxon>
        <taxon>Cytophagales</taxon>
        <taxon>Leadbetterellaceae</taxon>
        <taxon>Arcticibacterium</taxon>
    </lineage>
</organism>
<dbReference type="GO" id="GO:0008234">
    <property type="term" value="F:cysteine-type peptidase activity"/>
    <property type="evidence" value="ECO:0007669"/>
    <property type="project" value="InterPro"/>
</dbReference>
<proteinExistence type="predicted"/>
<dbReference type="AlphaFoldDB" id="A0A2Z4GDL4"/>
<evidence type="ECO:0000259" key="2">
    <source>
        <dbReference type="Pfam" id="PF01364"/>
    </source>
</evidence>
<dbReference type="RefSeq" id="WP_111372421.1">
    <property type="nucleotide sequence ID" value="NZ_CP029480.1"/>
</dbReference>
<reference evidence="3 4" key="1">
    <citation type="submission" date="2018-05" db="EMBL/GenBank/DDBJ databases">
        <title>Complete genome sequence of Arcticibacterium luteifluviistationis SM1504T, a cytophagaceae bacterium isolated from Arctic surface seawater.</title>
        <authorList>
            <person name="Li Y."/>
            <person name="Qin Q.-L."/>
        </authorList>
    </citation>
    <scope>NUCLEOTIDE SEQUENCE [LARGE SCALE GENOMIC DNA]</scope>
    <source>
        <strain evidence="3 4">SM1504</strain>
    </source>
</reference>
<feature type="signal peptide" evidence="1">
    <location>
        <begin position="1"/>
        <end position="17"/>
    </location>
</feature>
<evidence type="ECO:0000313" key="4">
    <source>
        <dbReference type="Proteomes" id="UP000249873"/>
    </source>
</evidence>
<keyword evidence="1" id="KW-0732">Signal</keyword>
<accession>A0A2Z4GDL4</accession>
<sequence>MYLRKTFLLLFIPFISAFGQGQFGNEWIDFQQKYWKISVLENGVYELPLAQFNADGFDVNSIEPENIQLFYMGKEVAIQVTEQLDGTLDKLVFYGEKNKGDLDSLVYRPADARMNPNQSLFSDESAYFLTVAGNADKRMEVLPHSEFPMAAYHIKRELISYEKEYSFNNSLGLLPNLQQSYYEIGEGWSGVFRSADSSSSFTVPVNGYYTGTNYQSRLKFKLNGRSRTSHKIRYAINGEIQSDTLSFDGFEEIEKEIAVNEIGGAVKVDFYPIVQEEFDWYSVTYFDFNYPQEMALIENQNQINTLEGFNYPFKTGAINISDKWNAAFYESKEATFSSAANAENFYFDGYKAVPKVERITFEEIIPTDYNYVILTSESLLDGAMAYADYRSSAAGGNYKTLVLTSSQVYNHFTFGLRNPLAVRRMADLLLQNTMESKFLFLLGRGVSFPDVLKSSQEQDLVPSFGYPGSDVLLTAGAGQELSDVAGMPTGRLNVTNNEQIFTYLDKVKETEAAPKAQAWKKRFLHLSGGKEPFEINSLARTLENITPQARDNFWGADITSSRKQSLEEVENIDISKEVNEGVGMITFAGHGSANVIDLNIGYCSDLSRNFDNKGKYPLMFFNGCGVGNVFYRYDPLTTDWLLTPNKGAIAVFANSFWSYLLPTQLYLNRLYEKLFVEPETIGLTLGEIQQAVNRDLEILKGNDYILANMHQMILQGDPAIKMFAMEAADFVMPEDGFYMSSLDGAKTINQSDSIFINAAISNFGKHDKNAIFSTKVSIEHGGETSTFNFPTKSFGREDSLVLKVPNYSDVTSISLVLNDGGTRLDELAYDNNEFSLVFDNWEAAGTANIYPTQIAPDNVAPLVLVKMNNKQIENGDYVAASSTLEVKLIDENSLTNSQIELLSLILISSSGEETPILINSTDFKEGNELIANALLNLEPGSYQLKVEGNDVAGNQAAVYSISFVVVGNEAETSMVTYPNPVLNGGDAYVAYQVVSPSNPTEGMLRVYNNQGRLMYAKKVLPSVGKNIETLAVDAFSAGVYTVKLELIWAQKEENLTSRFVIP</sequence>
<dbReference type="InterPro" id="IPR026444">
    <property type="entry name" value="Secre_tail"/>
</dbReference>